<reference evidence="3 4" key="1">
    <citation type="submission" date="2019-08" db="EMBL/GenBank/DDBJ databases">
        <title>Pelomicrobium methylotrophicum gen. nov., sp. nov. a moderately thermophilic, facultatively anaerobic, lithoautotrophic and methylotrophic bacterium isolated from a terrestrial mud volcano.</title>
        <authorList>
            <person name="Slobodkina G.B."/>
            <person name="Merkel A.Y."/>
            <person name="Slobodkin A.I."/>
        </authorList>
    </citation>
    <scope>NUCLEOTIDE SEQUENCE [LARGE SCALE GENOMIC DNA]</scope>
    <source>
        <strain evidence="3 4">SM250</strain>
    </source>
</reference>
<name>A0A5C7ES18_9PROT</name>
<dbReference type="Proteomes" id="UP000321201">
    <property type="component" value="Unassembled WGS sequence"/>
</dbReference>
<comment type="caution">
    <text evidence="3">The sequence shown here is derived from an EMBL/GenBank/DDBJ whole genome shotgun (WGS) entry which is preliminary data.</text>
</comment>
<dbReference type="PROSITE" id="PS50994">
    <property type="entry name" value="INTEGRASE"/>
    <property type="match status" value="1"/>
</dbReference>
<dbReference type="GO" id="GO:0015074">
    <property type="term" value="P:DNA integration"/>
    <property type="evidence" value="ECO:0007669"/>
    <property type="project" value="InterPro"/>
</dbReference>
<gene>
    <name evidence="3" type="ORF">FR698_12020</name>
</gene>
<dbReference type="InParanoid" id="A0A5C7ES18"/>
<dbReference type="RefSeq" id="WP_147800446.1">
    <property type="nucleotide sequence ID" value="NZ_VPFL01000017.1"/>
</dbReference>
<dbReference type="Gene3D" id="3.30.420.10">
    <property type="entry name" value="Ribonuclease H-like superfamily/Ribonuclease H"/>
    <property type="match status" value="1"/>
</dbReference>
<evidence type="ECO:0000313" key="3">
    <source>
        <dbReference type="EMBL" id="TXF11055.1"/>
    </source>
</evidence>
<proteinExistence type="predicted"/>
<accession>A0A5C7ES18</accession>
<dbReference type="GO" id="GO:0003676">
    <property type="term" value="F:nucleic acid binding"/>
    <property type="evidence" value="ECO:0007669"/>
    <property type="project" value="InterPro"/>
</dbReference>
<dbReference type="InterPro" id="IPR001584">
    <property type="entry name" value="Integrase_cat-core"/>
</dbReference>
<protein>
    <submittedName>
        <fullName evidence="3">Transposase family protein</fullName>
    </submittedName>
</protein>
<keyword evidence="4" id="KW-1185">Reference proteome</keyword>
<feature type="domain" description="Integrase catalytic" evidence="2">
    <location>
        <begin position="14"/>
        <end position="130"/>
    </location>
</feature>
<feature type="region of interest" description="Disordered" evidence="1">
    <location>
        <begin position="1"/>
        <end position="23"/>
    </location>
</feature>
<dbReference type="OrthoDB" id="7268960at2"/>
<sequence>MKSSEPDGSVAGSRRPRPAAQHKLWGTDATSAHTLGDGQVTVFVVVDHATCEGLGIHAAKAGNRFEALEPLRQAVRSACGPFNQDVALGPKLRHDHGSQFMSDDYQAELSFLGIEIEPCVRTSARGQRLRRAFHPDAEAGSCCGRHLPQRRGTAPGAARVA</sequence>
<dbReference type="AlphaFoldDB" id="A0A5C7ES18"/>
<evidence type="ECO:0000256" key="1">
    <source>
        <dbReference type="SAM" id="MobiDB-lite"/>
    </source>
</evidence>
<dbReference type="InterPro" id="IPR012337">
    <property type="entry name" value="RNaseH-like_sf"/>
</dbReference>
<evidence type="ECO:0000313" key="4">
    <source>
        <dbReference type="Proteomes" id="UP000321201"/>
    </source>
</evidence>
<dbReference type="SUPFAM" id="SSF53098">
    <property type="entry name" value="Ribonuclease H-like"/>
    <property type="match status" value="1"/>
</dbReference>
<organism evidence="3 4">
    <name type="scientific">Pelomicrobium methylotrophicum</name>
    <dbReference type="NCBI Taxonomy" id="2602750"/>
    <lineage>
        <taxon>Bacteria</taxon>
        <taxon>Pseudomonadati</taxon>
        <taxon>Pseudomonadota</taxon>
        <taxon>Hydrogenophilia</taxon>
        <taxon>Hydrogenophilia incertae sedis</taxon>
        <taxon>Pelomicrobium</taxon>
    </lineage>
</organism>
<dbReference type="InterPro" id="IPR036397">
    <property type="entry name" value="RNaseH_sf"/>
</dbReference>
<dbReference type="EMBL" id="VPFL01000017">
    <property type="protein sequence ID" value="TXF11055.1"/>
    <property type="molecule type" value="Genomic_DNA"/>
</dbReference>
<evidence type="ECO:0000259" key="2">
    <source>
        <dbReference type="PROSITE" id="PS50994"/>
    </source>
</evidence>